<dbReference type="Proteomes" id="UP001152747">
    <property type="component" value="Unassembled WGS sequence"/>
</dbReference>
<name>A0A9P1IS16_9PELO</name>
<evidence type="ECO:0000256" key="1">
    <source>
        <dbReference type="SAM" id="Phobius"/>
    </source>
</evidence>
<feature type="chain" id="PRO_5040245703" description="Transmembrane protein" evidence="2">
    <location>
        <begin position="21"/>
        <end position="206"/>
    </location>
</feature>
<feature type="transmembrane region" description="Helical" evidence="1">
    <location>
        <begin position="176"/>
        <end position="195"/>
    </location>
</feature>
<proteinExistence type="predicted"/>
<reference evidence="3" key="1">
    <citation type="submission" date="2022-11" db="EMBL/GenBank/DDBJ databases">
        <authorList>
            <person name="Kikuchi T."/>
        </authorList>
    </citation>
    <scope>NUCLEOTIDE SEQUENCE</scope>
    <source>
        <strain evidence="3">PS1010</strain>
    </source>
</reference>
<gene>
    <name evidence="3" type="ORF">CAMP_LOCUS12323</name>
</gene>
<keyword evidence="4" id="KW-1185">Reference proteome</keyword>
<evidence type="ECO:0008006" key="5">
    <source>
        <dbReference type="Google" id="ProtNLM"/>
    </source>
</evidence>
<keyword evidence="2" id="KW-0732">Signal</keyword>
<evidence type="ECO:0000256" key="2">
    <source>
        <dbReference type="SAM" id="SignalP"/>
    </source>
</evidence>
<feature type="signal peptide" evidence="2">
    <location>
        <begin position="1"/>
        <end position="20"/>
    </location>
</feature>
<organism evidence="3 4">
    <name type="scientific">Caenorhabditis angaria</name>
    <dbReference type="NCBI Taxonomy" id="860376"/>
    <lineage>
        <taxon>Eukaryota</taxon>
        <taxon>Metazoa</taxon>
        <taxon>Ecdysozoa</taxon>
        <taxon>Nematoda</taxon>
        <taxon>Chromadorea</taxon>
        <taxon>Rhabditida</taxon>
        <taxon>Rhabditina</taxon>
        <taxon>Rhabditomorpha</taxon>
        <taxon>Rhabditoidea</taxon>
        <taxon>Rhabditidae</taxon>
        <taxon>Peloderinae</taxon>
        <taxon>Caenorhabditis</taxon>
    </lineage>
</organism>
<keyword evidence="1" id="KW-0472">Membrane</keyword>
<protein>
    <recommendedName>
        <fullName evidence="5">Transmembrane protein</fullName>
    </recommendedName>
</protein>
<dbReference type="EMBL" id="CANHGI010000004">
    <property type="protein sequence ID" value="CAI5449686.1"/>
    <property type="molecule type" value="Genomic_DNA"/>
</dbReference>
<comment type="caution">
    <text evidence="3">The sequence shown here is derived from an EMBL/GenBank/DDBJ whole genome shotgun (WGS) entry which is preliminary data.</text>
</comment>
<accession>A0A9P1IS16</accession>
<keyword evidence="1" id="KW-0812">Transmembrane</keyword>
<dbReference type="AlphaFoldDB" id="A0A9P1IS16"/>
<evidence type="ECO:0000313" key="4">
    <source>
        <dbReference type="Proteomes" id="UP001152747"/>
    </source>
</evidence>
<evidence type="ECO:0000313" key="3">
    <source>
        <dbReference type="EMBL" id="CAI5449686.1"/>
    </source>
</evidence>
<sequence length="206" mass="24353">MKIIKNIIVFLLIIITLAKSAKKTKKTYYQLCPVLTNATYKQSPEFINLTMRNDCKFCHLTFHRETAESEFILNAMCLTDGSKHEKRLKELIAASRPIKCFKRYFDSNTLDSIRKYGCFATGFHAIVQHHIWITFFSSQDTENTEAMMRMIAVEREKSEHEHLHRDKRGYTHEISYVSWAVLFATYFIFFILTMLQYEFNNDGILY</sequence>
<keyword evidence="1" id="KW-1133">Transmembrane helix</keyword>